<evidence type="ECO:0000256" key="2">
    <source>
        <dbReference type="ARBA" id="ARBA00022723"/>
    </source>
</evidence>
<evidence type="ECO:0000313" key="7">
    <source>
        <dbReference type="EMBL" id="CAI8026657.1"/>
    </source>
</evidence>
<gene>
    <name evidence="7" type="ORF">GBAR_LOCUS15300</name>
</gene>
<dbReference type="PANTHER" id="PTHR21496">
    <property type="entry name" value="FERREDOXIN-RELATED"/>
    <property type="match status" value="1"/>
</dbReference>
<keyword evidence="8" id="KW-1185">Reference proteome</keyword>
<evidence type="ECO:0000256" key="4">
    <source>
        <dbReference type="ARBA" id="ARBA00023014"/>
    </source>
</evidence>
<organism evidence="7 8">
    <name type="scientific">Geodia barretti</name>
    <name type="common">Barrett's horny sponge</name>
    <dbReference type="NCBI Taxonomy" id="519541"/>
    <lineage>
        <taxon>Eukaryota</taxon>
        <taxon>Metazoa</taxon>
        <taxon>Porifera</taxon>
        <taxon>Demospongiae</taxon>
        <taxon>Heteroscleromorpha</taxon>
        <taxon>Tetractinellida</taxon>
        <taxon>Astrophorina</taxon>
        <taxon>Geodiidae</taxon>
        <taxon>Geodia</taxon>
    </lineage>
</organism>
<reference evidence="7" key="1">
    <citation type="submission" date="2023-03" db="EMBL/GenBank/DDBJ databases">
        <authorList>
            <person name="Steffen K."/>
            <person name="Cardenas P."/>
        </authorList>
    </citation>
    <scope>NUCLEOTIDE SEQUENCE</scope>
</reference>
<accession>A0AA35SD40</accession>
<dbReference type="Proteomes" id="UP001174909">
    <property type="component" value="Unassembled WGS sequence"/>
</dbReference>
<keyword evidence="3" id="KW-0408">Iron</keyword>
<keyword evidence="4" id="KW-0411">Iron-sulfur</keyword>
<feature type="domain" description="Rieske" evidence="6">
    <location>
        <begin position="23"/>
        <end position="88"/>
    </location>
</feature>
<dbReference type="PROSITE" id="PS51296">
    <property type="entry name" value="RIESKE"/>
    <property type="match status" value="1"/>
</dbReference>
<dbReference type="InterPro" id="IPR054716">
    <property type="entry name" value="Sol_Rieske_ferrdox_dom"/>
</dbReference>
<dbReference type="Gene3D" id="2.102.10.10">
    <property type="entry name" value="Rieske [2Fe-2S] iron-sulphur domain"/>
    <property type="match status" value="1"/>
</dbReference>
<dbReference type="PANTHER" id="PTHR21496:SF0">
    <property type="entry name" value="RIESKE DOMAIN-CONTAINING PROTEIN"/>
    <property type="match status" value="1"/>
</dbReference>
<dbReference type="InterPro" id="IPR036922">
    <property type="entry name" value="Rieske_2Fe-2S_sf"/>
</dbReference>
<keyword evidence="2" id="KW-0479">Metal-binding</keyword>
<dbReference type="Pfam" id="PF22543">
    <property type="entry name" value="Rieske_4"/>
    <property type="match status" value="1"/>
</dbReference>
<evidence type="ECO:0000256" key="5">
    <source>
        <dbReference type="ARBA" id="ARBA00034078"/>
    </source>
</evidence>
<sequence length="120" mass="13112">MRTWGQMFADMAEGGDAGEGGYERACSLSELQAAGRKRVTVQGRIVALFHVSGQVYALDHFCYHAGGPLELGDIEDSHGRLCVVCPWHRHSITLDTGESLYTSINPANPKEKKYNSLKGS</sequence>
<name>A0AA35SD40_GEOBA</name>
<dbReference type="InterPro" id="IPR017941">
    <property type="entry name" value="Rieske_2Fe-2S"/>
</dbReference>
<keyword evidence="1" id="KW-0001">2Fe-2S</keyword>
<evidence type="ECO:0000313" key="8">
    <source>
        <dbReference type="Proteomes" id="UP001174909"/>
    </source>
</evidence>
<evidence type="ECO:0000256" key="3">
    <source>
        <dbReference type="ARBA" id="ARBA00023004"/>
    </source>
</evidence>
<evidence type="ECO:0000259" key="6">
    <source>
        <dbReference type="PROSITE" id="PS51296"/>
    </source>
</evidence>
<dbReference type="GO" id="GO:0046872">
    <property type="term" value="F:metal ion binding"/>
    <property type="evidence" value="ECO:0007669"/>
    <property type="project" value="UniProtKB-KW"/>
</dbReference>
<dbReference type="CDD" id="cd03467">
    <property type="entry name" value="Rieske"/>
    <property type="match status" value="1"/>
</dbReference>
<dbReference type="EMBL" id="CASHTH010002225">
    <property type="protein sequence ID" value="CAI8026657.1"/>
    <property type="molecule type" value="Genomic_DNA"/>
</dbReference>
<dbReference type="SUPFAM" id="SSF50022">
    <property type="entry name" value="ISP domain"/>
    <property type="match status" value="1"/>
</dbReference>
<dbReference type="AlphaFoldDB" id="A0AA35SD40"/>
<protein>
    <submittedName>
        <fullName evidence="7">Rieske domain-containing protein</fullName>
    </submittedName>
</protein>
<evidence type="ECO:0000256" key="1">
    <source>
        <dbReference type="ARBA" id="ARBA00022714"/>
    </source>
</evidence>
<comment type="caution">
    <text evidence="7">The sequence shown here is derived from an EMBL/GenBank/DDBJ whole genome shotgun (WGS) entry which is preliminary data.</text>
</comment>
<dbReference type="GO" id="GO:0051537">
    <property type="term" value="F:2 iron, 2 sulfur cluster binding"/>
    <property type="evidence" value="ECO:0007669"/>
    <property type="project" value="UniProtKB-KW"/>
</dbReference>
<proteinExistence type="predicted"/>
<comment type="cofactor">
    <cofactor evidence="5">
        <name>[2Fe-2S] cluster</name>
        <dbReference type="ChEBI" id="CHEBI:190135"/>
    </cofactor>
</comment>